<dbReference type="PANTHER" id="PTHR30576:SF8">
    <property type="entry name" value="UNDECAPRENYL-PHOSPHATE GALACTOSE PHOSPHOTRANSFERASE"/>
    <property type="match status" value="1"/>
</dbReference>
<evidence type="ECO:0000313" key="3">
    <source>
        <dbReference type="EMBL" id="QOK23578.1"/>
    </source>
</evidence>
<dbReference type="InterPro" id="IPR003362">
    <property type="entry name" value="Bact_transf"/>
</dbReference>
<reference evidence="3 4" key="1">
    <citation type="submission" date="2020-10" db="EMBL/GenBank/DDBJ databases">
        <title>Janibacter indicus TT2 genome sequence.</title>
        <authorList>
            <person name="Lee K."/>
            <person name="Ganzorig M."/>
        </authorList>
    </citation>
    <scope>NUCLEOTIDE SEQUENCE [LARGE SCALE GENOMIC DNA]</scope>
    <source>
        <strain evidence="3 4">TT2</strain>
    </source>
</reference>
<keyword evidence="3" id="KW-0808">Transferase</keyword>
<dbReference type="EMBL" id="CP062789">
    <property type="protein sequence ID" value="QOK23578.1"/>
    <property type="molecule type" value="Genomic_DNA"/>
</dbReference>
<comment type="similarity">
    <text evidence="1">Belongs to the bacterial sugar transferase family.</text>
</comment>
<protein>
    <submittedName>
        <fullName evidence="3">Sugar transferase</fullName>
    </submittedName>
</protein>
<evidence type="ECO:0000313" key="4">
    <source>
        <dbReference type="Proteomes" id="UP000593998"/>
    </source>
</evidence>
<gene>
    <name evidence="3" type="ORF">IGS73_04020</name>
</gene>
<accession>A0A7L9J213</accession>
<dbReference type="Pfam" id="PF02397">
    <property type="entry name" value="Bac_transf"/>
    <property type="match status" value="1"/>
</dbReference>
<feature type="domain" description="Bacterial sugar transferase" evidence="2">
    <location>
        <begin position="6"/>
        <end position="179"/>
    </location>
</feature>
<dbReference type="GO" id="GO:0016780">
    <property type="term" value="F:phosphotransferase activity, for other substituted phosphate groups"/>
    <property type="evidence" value="ECO:0007669"/>
    <property type="project" value="TreeGrafter"/>
</dbReference>
<sequence length="200" mass="22220">MTYRGKRLLDLVLAGPALVLSLPVQAVTALAVRLALGSPVLFRQERPGLRGEPFMMMKFRTMLEPDPERGLVTDADRMTPLGSFLRSTSLDELPTLWNIVKGDMSVVGPRPLLVHYLPLYTPEQARRHDVRPGLTGLAQVYGRNALSWEEKFSYDVRYVETSSLLIDLRIIARTVGQVVRRRGISAEGEATMPEFTGAGA</sequence>
<dbReference type="Proteomes" id="UP000593998">
    <property type="component" value="Chromosome"/>
</dbReference>
<dbReference type="RefSeq" id="WP_192911594.1">
    <property type="nucleotide sequence ID" value="NZ_CP062789.1"/>
</dbReference>
<proteinExistence type="inferred from homology"/>
<dbReference type="PANTHER" id="PTHR30576">
    <property type="entry name" value="COLANIC BIOSYNTHESIS UDP-GLUCOSE LIPID CARRIER TRANSFERASE"/>
    <property type="match status" value="1"/>
</dbReference>
<evidence type="ECO:0000259" key="2">
    <source>
        <dbReference type="Pfam" id="PF02397"/>
    </source>
</evidence>
<dbReference type="AlphaFoldDB" id="A0A7L9J213"/>
<name>A0A7L9J213_9MICO</name>
<organism evidence="3 4">
    <name type="scientific">Janibacter indicus</name>
    <dbReference type="NCBI Taxonomy" id="857417"/>
    <lineage>
        <taxon>Bacteria</taxon>
        <taxon>Bacillati</taxon>
        <taxon>Actinomycetota</taxon>
        <taxon>Actinomycetes</taxon>
        <taxon>Micrococcales</taxon>
        <taxon>Intrasporangiaceae</taxon>
        <taxon>Janibacter</taxon>
    </lineage>
</organism>
<evidence type="ECO:0000256" key="1">
    <source>
        <dbReference type="ARBA" id="ARBA00006464"/>
    </source>
</evidence>